<dbReference type="GO" id="GO:0005743">
    <property type="term" value="C:mitochondrial inner membrane"/>
    <property type="evidence" value="ECO:0007669"/>
    <property type="project" value="UniProtKB-SubCell"/>
</dbReference>
<comment type="similarity">
    <text evidence="2 9">Belongs to the mitochondrial pyruvate carrier (MPC) (TC 2.A.105) family.</text>
</comment>
<comment type="subcellular location">
    <subcellularLocation>
        <location evidence="1 9">Mitochondrion inner membrane</location>
        <topology evidence="1 9">Multi-pass membrane protein</topology>
    </subcellularLocation>
</comment>
<keyword evidence="4" id="KW-0812">Transmembrane</keyword>
<organism evidence="10 11">
    <name type="scientific">Wickerhamomyces pijperi</name>
    <name type="common">Yeast</name>
    <name type="synonym">Pichia pijperi</name>
    <dbReference type="NCBI Taxonomy" id="599730"/>
    <lineage>
        <taxon>Eukaryota</taxon>
        <taxon>Fungi</taxon>
        <taxon>Dikarya</taxon>
        <taxon>Ascomycota</taxon>
        <taxon>Saccharomycotina</taxon>
        <taxon>Saccharomycetes</taxon>
        <taxon>Phaffomycetales</taxon>
        <taxon>Wickerhamomycetaceae</taxon>
        <taxon>Wickerhamomyces</taxon>
    </lineage>
</organism>
<dbReference type="PANTHER" id="PTHR14154">
    <property type="entry name" value="UPF0041 BRAIN PROTEIN 44-RELATED"/>
    <property type="match status" value="1"/>
</dbReference>
<evidence type="ECO:0000256" key="6">
    <source>
        <dbReference type="ARBA" id="ARBA00022989"/>
    </source>
</evidence>
<reference evidence="10" key="2">
    <citation type="submission" date="2021-01" db="EMBL/GenBank/DDBJ databases">
        <authorList>
            <person name="Schikora-Tamarit M.A."/>
        </authorList>
    </citation>
    <scope>NUCLEOTIDE SEQUENCE</scope>
    <source>
        <strain evidence="10">CBS2887</strain>
    </source>
</reference>
<dbReference type="InterPro" id="IPR005336">
    <property type="entry name" value="MPC"/>
</dbReference>
<name>A0A9P8QGZ2_WICPI</name>
<evidence type="ECO:0000256" key="3">
    <source>
        <dbReference type="ARBA" id="ARBA00022448"/>
    </source>
</evidence>
<keyword evidence="7 9" id="KW-0496">Mitochondrion</keyword>
<dbReference type="EMBL" id="JAEUBG010000192">
    <property type="protein sequence ID" value="KAH3688722.1"/>
    <property type="molecule type" value="Genomic_DNA"/>
</dbReference>
<comment type="caution">
    <text evidence="10">The sequence shown here is derived from an EMBL/GenBank/DDBJ whole genome shotgun (WGS) entry which is preliminary data.</text>
</comment>
<proteinExistence type="inferred from homology"/>
<keyword evidence="3 9" id="KW-0813">Transport</keyword>
<evidence type="ECO:0000256" key="1">
    <source>
        <dbReference type="ARBA" id="ARBA00004448"/>
    </source>
</evidence>
<keyword evidence="8" id="KW-0472">Membrane</keyword>
<keyword evidence="6" id="KW-1133">Transmembrane helix</keyword>
<gene>
    <name evidence="10" type="ORF">WICPIJ_000322</name>
</gene>
<dbReference type="AlphaFoldDB" id="A0A9P8QGZ2"/>
<comment type="function">
    <text evidence="9">Mediates the uptake of pyruvate into mitochondria.</text>
</comment>
<evidence type="ECO:0000313" key="11">
    <source>
        <dbReference type="Proteomes" id="UP000774326"/>
    </source>
</evidence>
<reference evidence="10" key="1">
    <citation type="journal article" date="2021" name="Open Biol.">
        <title>Shared evolutionary footprints suggest mitochondrial oxidative damage underlies multiple complex I losses in fungi.</title>
        <authorList>
            <person name="Schikora-Tamarit M.A."/>
            <person name="Marcet-Houben M."/>
            <person name="Nosek J."/>
            <person name="Gabaldon T."/>
        </authorList>
    </citation>
    <scope>NUCLEOTIDE SEQUENCE</scope>
    <source>
        <strain evidence="10">CBS2887</strain>
    </source>
</reference>
<keyword evidence="5 9" id="KW-0999">Mitochondrion inner membrane</keyword>
<evidence type="ECO:0000256" key="2">
    <source>
        <dbReference type="ARBA" id="ARBA00006416"/>
    </source>
</evidence>
<evidence type="ECO:0000256" key="8">
    <source>
        <dbReference type="ARBA" id="ARBA00023136"/>
    </source>
</evidence>
<evidence type="ECO:0000256" key="9">
    <source>
        <dbReference type="RuleBase" id="RU363100"/>
    </source>
</evidence>
<evidence type="ECO:0000313" key="10">
    <source>
        <dbReference type="EMBL" id="KAH3688722.1"/>
    </source>
</evidence>
<evidence type="ECO:0000256" key="5">
    <source>
        <dbReference type="ARBA" id="ARBA00022792"/>
    </source>
</evidence>
<dbReference type="Pfam" id="PF03650">
    <property type="entry name" value="MPC"/>
    <property type="match status" value="1"/>
</dbReference>
<dbReference type="Proteomes" id="UP000774326">
    <property type="component" value="Unassembled WGS sequence"/>
</dbReference>
<evidence type="ECO:0000256" key="7">
    <source>
        <dbReference type="ARBA" id="ARBA00023128"/>
    </source>
</evidence>
<keyword evidence="11" id="KW-1185">Reference proteome</keyword>
<dbReference type="GO" id="GO:0006850">
    <property type="term" value="P:pyruvate import into mitochondria"/>
    <property type="evidence" value="ECO:0007669"/>
    <property type="project" value="InterPro"/>
</dbReference>
<protein>
    <recommendedName>
        <fullName evidence="9">Mitochondrial pyruvate carrier</fullName>
    </recommendedName>
</protein>
<evidence type="ECO:0000256" key="4">
    <source>
        <dbReference type="ARBA" id="ARBA00022692"/>
    </source>
</evidence>
<sequence>MSASGAFRAFLKSETGPMTVHFWAPMLKWGVVFAGLADFARPADKISPTQNLSLLATGVIWTRWSFVIKPKNYLLASVNTFVALTSGYQLARIVNYRLNEGDDVKQVFNYIINGKDNTAAEVDAEKDQKAQEAIVSN</sequence>
<dbReference type="OrthoDB" id="869189at2759"/>
<accession>A0A9P8QGZ2</accession>